<dbReference type="SUPFAM" id="SSF56024">
    <property type="entry name" value="Phospholipase D/nuclease"/>
    <property type="match status" value="2"/>
</dbReference>
<dbReference type="EMBL" id="JBBKZT010000031">
    <property type="protein sequence ID" value="MEJ8852085.1"/>
    <property type="molecule type" value="Genomic_DNA"/>
</dbReference>
<dbReference type="InterPro" id="IPR025202">
    <property type="entry name" value="PLD-like_dom"/>
</dbReference>
<evidence type="ECO:0000313" key="2">
    <source>
        <dbReference type="EMBL" id="MEJ8852085.1"/>
    </source>
</evidence>
<dbReference type="Gene3D" id="3.30.870.10">
    <property type="entry name" value="Endonuclease Chain A"/>
    <property type="match status" value="2"/>
</dbReference>
<accession>A0ABU8WX25</accession>
<feature type="domain" description="PLD phosphodiesterase" evidence="1">
    <location>
        <begin position="337"/>
        <end position="364"/>
    </location>
</feature>
<keyword evidence="3" id="KW-1185">Reference proteome</keyword>
<dbReference type="Pfam" id="PF13091">
    <property type="entry name" value="PLDc_2"/>
    <property type="match status" value="2"/>
</dbReference>
<dbReference type="InterPro" id="IPR001736">
    <property type="entry name" value="PLipase_D/transphosphatidylase"/>
</dbReference>
<dbReference type="PROSITE" id="PS50035">
    <property type="entry name" value="PLD"/>
    <property type="match status" value="2"/>
</dbReference>
<organism evidence="2 3">
    <name type="scientific">Variovorax rhizosphaerae</name>
    <dbReference type="NCBI Taxonomy" id="1836200"/>
    <lineage>
        <taxon>Bacteria</taxon>
        <taxon>Pseudomonadati</taxon>
        <taxon>Pseudomonadota</taxon>
        <taxon>Betaproteobacteria</taxon>
        <taxon>Burkholderiales</taxon>
        <taxon>Comamonadaceae</taxon>
        <taxon>Variovorax</taxon>
    </lineage>
</organism>
<gene>
    <name evidence="2" type="ORF">WKW82_36025</name>
</gene>
<dbReference type="PANTHER" id="PTHR21248">
    <property type="entry name" value="CARDIOLIPIN SYNTHASE"/>
    <property type="match status" value="1"/>
</dbReference>
<protein>
    <submittedName>
        <fullName evidence="2">Phospholipase D-like domain-containing protein</fullName>
    </submittedName>
</protein>
<evidence type="ECO:0000259" key="1">
    <source>
        <dbReference type="PROSITE" id="PS50035"/>
    </source>
</evidence>
<dbReference type="CDD" id="cd09159">
    <property type="entry name" value="PLDc_ybhO_like_2"/>
    <property type="match status" value="1"/>
</dbReference>
<comment type="caution">
    <text evidence="2">The sequence shown here is derived from an EMBL/GenBank/DDBJ whole genome shotgun (WGS) entry which is preliminary data.</text>
</comment>
<dbReference type="CDD" id="cd09110">
    <property type="entry name" value="PLDc_CLS_1"/>
    <property type="match status" value="1"/>
</dbReference>
<sequence length="424" mass="47094">MRQQLKTIAWTFLLTLAATLLVLNFTSGEKKLEEQVHREYALQDAQYQRALGVLLGPPILEGNRFEALYNGDRIFPSMLAAIRSAKQSITFETYIYWSGDIGRAFADALTERAKAGVKIHVLLDWVGSAKIDENFLKEMEGAGVQIRKFHKPSWYDMARMNNRTHRKLLVVDGRVGFTGGVGIAPEWTGNGQDADHWRDSHYKAEGPVVAQMQAVFMDNWIKASGEVLHGERYFPALTAVGGGRAQVFSSSPSGGSESMHLMYLLSIAAATKTIDLSSAYFVPDDLTTAALVEAMKRGVRLRIITPGPIMDSQTVRGASRAGWGPLLEAGAQISEYQPTMFHCKVFTVDGLLVSVGSTNFDNRSFRLNDEANLNIYDADFAAAQTMQFEADLKQSKRITLEAWRDRPLHEKAMEHLASLLSLQL</sequence>
<evidence type="ECO:0000313" key="3">
    <source>
        <dbReference type="Proteomes" id="UP001385892"/>
    </source>
</evidence>
<dbReference type="Proteomes" id="UP001385892">
    <property type="component" value="Unassembled WGS sequence"/>
</dbReference>
<dbReference type="SMART" id="SM00155">
    <property type="entry name" value="PLDc"/>
    <property type="match status" value="2"/>
</dbReference>
<name>A0ABU8WX25_9BURK</name>
<feature type="domain" description="PLD phosphodiesterase" evidence="1">
    <location>
        <begin position="160"/>
        <end position="187"/>
    </location>
</feature>
<dbReference type="RefSeq" id="WP_340347952.1">
    <property type="nucleotide sequence ID" value="NZ_JBBKZT010000031.1"/>
</dbReference>
<reference evidence="2 3" key="1">
    <citation type="submission" date="2024-03" db="EMBL/GenBank/DDBJ databases">
        <title>Novel species of the genus Variovorax.</title>
        <authorList>
            <person name="Liu Q."/>
            <person name="Xin Y.-H."/>
        </authorList>
    </citation>
    <scope>NUCLEOTIDE SEQUENCE [LARGE SCALE GENOMIC DNA]</scope>
    <source>
        <strain evidence="2 3">KACC 18900</strain>
    </source>
</reference>
<proteinExistence type="predicted"/>
<dbReference type="PANTHER" id="PTHR21248:SF22">
    <property type="entry name" value="PHOSPHOLIPASE D"/>
    <property type="match status" value="1"/>
</dbReference>